<dbReference type="AlphaFoldDB" id="G7E9E5"/>
<keyword evidence="2" id="KW-1185">Reference proteome</keyword>
<sequence>MSHAMAPRGAFFPFGEENRSVVDPFCRKSVDGITPLVTVTTWRWGLASTVWSVRSAHCKTSRHGCPATGIPKPRYA</sequence>
<reference evidence="1 2" key="2">
    <citation type="journal article" date="2012" name="Open Biol.">
        <title>Characteristics of nucleosomes and linker DNA regions on the genome of the basidiomycete Mixia osmundae revealed by mono- and dinucleosome mapping.</title>
        <authorList>
            <person name="Nishida H."/>
            <person name="Kondo S."/>
            <person name="Matsumoto T."/>
            <person name="Suzuki Y."/>
            <person name="Yoshikawa H."/>
            <person name="Taylor T.D."/>
            <person name="Sugiyama J."/>
        </authorList>
    </citation>
    <scope>NUCLEOTIDE SEQUENCE [LARGE SCALE GENOMIC DNA]</scope>
    <source>
        <strain evidence="2">CBS 9802 / IAM 14324 / JCM 22182 / KY 12970</strain>
    </source>
</reference>
<evidence type="ECO:0000313" key="2">
    <source>
        <dbReference type="Proteomes" id="UP000009131"/>
    </source>
</evidence>
<reference evidence="1 2" key="1">
    <citation type="journal article" date="2011" name="J. Gen. Appl. Microbiol.">
        <title>Draft genome sequencing of the enigmatic basidiomycete Mixia osmundae.</title>
        <authorList>
            <person name="Nishida H."/>
            <person name="Nagatsuka Y."/>
            <person name="Sugiyama J."/>
        </authorList>
    </citation>
    <scope>NUCLEOTIDE SEQUENCE [LARGE SCALE GENOMIC DNA]</scope>
    <source>
        <strain evidence="2">CBS 9802 / IAM 14324 / JCM 22182 / KY 12970</strain>
    </source>
</reference>
<protein>
    <submittedName>
        <fullName evidence="1">Uncharacterized protein</fullName>
    </submittedName>
</protein>
<dbReference type="InParanoid" id="G7E9E5"/>
<comment type="caution">
    <text evidence="1">The sequence shown here is derived from an EMBL/GenBank/DDBJ whole genome shotgun (WGS) entry which is preliminary data.</text>
</comment>
<dbReference type="HOGENOM" id="CLU_2800958_0_0_1"/>
<name>G7E9E5_MIXOS</name>
<proteinExistence type="predicted"/>
<dbReference type="EMBL" id="BABT02000220">
    <property type="protein sequence ID" value="GAA99264.1"/>
    <property type="molecule type" value="Genomic_DNA"/>
</dbReference>
<gene>
    <name evidence="1" type="primary">Mo05958</name>
    <name evidence="1" type="ORF">E5Q_05958</name>
</gene>
<dbReference type="Proteomes" id="UP000009131">
    <property type="component" value="Unassembled WGS sequence"/>
</dbReference>
<organism evidence="1 2">
    <name type="scientific">Mixia osmundae (strain CBS 9802 / IAM 14324 / JCM 22182 / KY 12970)</name>
    <dbReference type="NCBI Taxonomy" id="764103"/>
    <lineage>
        <taxon>Eukaryota</taxon>
        <taxon>Fungi</taxon>
        <taxon>Dikarya</taxon>
        <taxon>Basidiomycota</taxon>
        <taxon>Pucciniomycotina</taxon>
        <taxon>Mixiomycetes</taxon>
        <taxon>Mixiales</taxon>
        <taxon>Mixiaceae</taxon>
        <taxon>Mixia</taxon>
    </lineage>
</organism>
<accession>G7E9E5</accession>
<evidence type="ECO:0000313" key="1">
    <source>
        <dbReference type="EMBL" id="GAA99264.1"/>
    </source>
</evidence>